<name>G9XUB5_DESHA</name>
<accession>G9XUB5</accession>
<comment type="caution">
    <text evidence="1">The sequence shown here is derived from an EMBL/GenBank/DDBJ whole genome shotgun (WGS) entry which is preliminary data.</text>
</comment>
<dbReference type="Proteomes" id="UP000004416">
    <property type="component" value="Unassembled WGS sequence"/>
</dbReference>
<gene>
    <name evidence="1" type="ORF">HMPREF0322_04573</name>
</gene>
<dbReference type="HOGENOM" id="CLU_2878498_0_0_9"/>
<organism evidence="1 2">
    <name type="scientific">Desulfitobacterium hafniense DP7</name>
    <dbReference type="NCBI Taxonomy" id="537010"/>
    <lineage>
        <taxon>Bacteria</taxon>
        <taxon>Bacillati</taxon>
        <taxon>Bacillota</taxon>
        <taxon>Clostridia</taxon>
        <taxon>Eubacteriales</taxon>
        <taxon>Desulfitobacteriaceae</taxon>
        <taxon>Desulfitobacterium</taxon>
    </lineage>
</organism>
<proteinExistence type="predicted"/>
<evidence type="ECO:0000313" key="1">
    <source>
        <dbReference type="EMBL" id="EHL04792.1"/>
    </source>
</evidence>
<evidence type="ECO:0000313" key="2">
    <source>
        <dbReference type="Proteomes" id="UP000004416"/>
    </source>
</evidence>
<sequence length="63" mass="7277">MLDRLDLHIEVPWVEFKELHRSPVSETSVDVQKRVLISSSMPMGTLGRKPNLELSFLRLYAIP</sequence>
<dbReference type="RefSeq" id="WP_005816070.1">
    <property type="nucleotide sequence ID" value="NZ_JH414487.1"/>
</dbReference>
<dbReference type="EMBL" id="AFZX01000118">
    <property type="protein sequence ID" value="EHL04792.1"/>
    <property type="molecule type" value="Genomic_DNA"/>
</dbReference>
<dbReference type="AlphaFoldDB" id="G9XUB5"/>
<reference evidence="1 2" key="1">
    <citation type="submission" date="2011-08" db="EMBL/GenBank/DDBJ databases">
        <authorList>
            <person name="Weinstock G."/>
            <person name="Sodergren E."/>
            <person name="Clifton S."/>
            <person name="Fulton L."/>
            <person name="Fulton B."/>
            <person name="Courtney L."/>
            <person name="Fronick C."/>
            <person name="Harrison M."/>
            <person name="Strong C."/>
            <person name="Farmer C."/>
            <person name="Delahaunty K."/>
            <person name="Markovic C."/>
            <person name="Hall O."/>
            <person name="Minx P."/>
            <person name="Tomlinson C."/>
            <person name="Mitreva M."/>
            <person name="Hou S."/>
            <person name="Chen J."/>
            <person name="Wollam A."/>
            <person name="Pepin K.H."/>
            <person name="Johnson M."/>
            <person name="Bhonagiri V."/>
            <person name="Zhang X."/>
            <person name="Suruliraj S."/>
            <person name="Warren W."/>
            <person name="Chinwalla A."/>
            <person name="Mardis E.R."/>
            <person name="Wilson R.K."/>
        </authorList>
    </citation>
    <scope>NUCLEOTIDE SEQUENCE [LARGE SCALE GENOMIC DNA]</scope>
    <source>
        <strain evidence="1 2">DP7</strain>
    </source>
</reference>
<protein>
    <submittedName>
        <fullName evidence="1">Uncharacterized protein</fullName>
    </submittedName>
</protein>